<protein>
    <recommendedName>
        <fullName evidence="4">THO complex subunit 1</fullName>
    </recommendedName>
</protein>
<sequence length="631" mass="72952">MSKFLIYRNEIDKAVQSCLSSTTEYRLQNQVSEVPFNVIQTLVEKHIQPLGGSENRLNIKMPDESKQDWRKSATEVIFRRTLLRLIDLEQSDEKFNKIFDCLDIVLYCTETNVDLLDVVVPLTFLEELSEAHTTSGCEKIFNYIEKRKSRITLDMVPGKGKGLILLRMCNDLLRRLSKETNTVFCGRILMFLANSFPLGERSGVNLRGDFNTDMIHFDSDEQVDADPNMTDEQKAFYKLFWSTRVFFSDPPTIFADDNFSKLQRGTDKILERFEIIGEKEAEILGARKNEGLKRSRDDYEEGDGSTMDEDPAVVEQVLADINREYRFSRLLSSRRLLDLEMEDARFRRNIIVQYMILFQYLSGFSSQEKEKTKEALAARGATKQSLIQPSYTLSEDQIKWIDSTKQMLLKLLRAIKPHGKLYTDIILTILEHERHWIIWKASGCPAFEKQPRDNKKLEQNRLAKKPRLEAPPRKYRYSHGNQEVSKLYAKDNVSLSNFMLNRPKVLSGIEVIDSSLAELDDSLDPPQERFDYANGALLQASRIVYDNHPSLIRQFYLAKKDSYKEMHERLHESSENGPEDDESGKTAIPDFVVGEKITEDHVQAEIGALTKAKEILIEETTNKDEEMKENE</sequence>
<evidence type="ECO:0000313" key="3">
    <source>
        <dbReference type="Proteomes" id="UP000054107"/>
    </source>
</evidence>
<dbReference type="OrthoDB" id="9402762at2759"/>
<dbReference type="PANTHER" id="PTHR13265:SF0">
    <property type="entry name" value="HPR1"/>
    <property type="match status" value="1"/>
</dbReference>
<name>A0A0B7NT33_9FUNG</name>
<dbReference type="Proteomes" id="UP000054107">
    <property type="component" value="Unassembled WGS sequence"/>
</dbReference>
<dbReference type="GO" id="GO:0006406">
    <property type="term" value="P:mRNA export from nucleus"/>
    <property type="evidence" value="ECO:0007669"/>
    <property type="project" value="TreeGrafter"/>
</dbReference>
<accession>A0A0B7NT33</accession>
<dbReference type="EMBL" id="LN733769">
    <property type="protein sequence ID" value="CEP18144.1"/>
    <property type="molecule type" value="Genomic_DNA"/>
</dbReference>
<organism evidence="2 3">
    <name type="scientific">Parasitella parasitica</name>
    <dbReference type="NCBI Taxonomy" id="35722"/>
    <lineage>
        <taxon>Eukaryota</taxon>
        <taxon>Fungi</taxon>
        <taxon>Fungi incertae sedis</taxon>
        <taxon>Mucoromycota</taxon>
        <taxon>Mucoromycotina</taxon>
        <taxon>Mucoromycetes</taxon>
        <taxon>Mucorales</taxon>
        <taxon>Mucorineae</taxon>
        <taxon>Mucoraceae</taxon>
        <taxon>Parasitella</taxon>
    </lineage>
</organism>
<evidence type="ECO:0008006" key="4">
    <source>
        <dbReference type="Google" id="ProtNLM"/>
    </source>
</evidence>
<evidence type="ECO:0000313" key="2">
    <source>
        <dbReference type="EMBL" id="CEP18144.1"/>
    </source>
</evidence>
<feature type="region of interest" description="Disordered" evidence="1">
    <location>
        <begin position="567"/>
        <end position="589"/>
    </location>
</feature>
<proteinExistence type="predicted"/>
<dbReference type="GO" id="GO:0000445">
    <property type="term" value="C:THO complex part of transcription export complex"/>
    <property type="evidence" value="ECO:0007669"/>
    <property type="project" value="TreeGrafter"/>
</dbReference>
<feature type="compositionally biased region" description="Basic and acidic residues" evidence="1">
    <location>
        <begin position="449"/>
        <end position="472"/>
    </location>
</feature>
<keyword evidence="3" id="KW-1185">Reference proteome</keyword>
<dbReference type="PANTHER" id="PTHR13265">
    <property type="entry name" value="THO COMPLEX SUBUNIT 1"/>
    <property type="match status" value="1"/>
</dbReference>
<gene>
    <name evidence="2" type="primary">PARPA_12446.1 scaffold 45109</name>
</gene>
<dbReference type="InterPro" id="IPR021861">
    <property type="entry name" value="THO_THOC1"/>
</dbReference>
<evidence type="ECO:0000256" key="1">
    <source>
        <dbReference type="SAM" id="MobiDB-lite"/>
    </source>
</evidence>
<reference evidence="2 3" key="1">
    <citation type="submission" date="2014-09" db="EMBL/GenBank/DDBJ databases">
        <authorList>
            <person name="Ellenberger Sabrina"/>
        </authorList>
    </citation>
    <scope>NUCLEOTIDE SEQUENCE [LARGE SCALE GENOMIC DNA]</scope>
    <source>
        <strain evidence="2 3">CBS 412.66</strain>
    </source>
</reference>
<feature type="region of interest" description="Disordered" evidence="1">
    <location>
        <begin position="449"/>
        <end position="473"/>
    </location>
</feature>
<dbReference type="AlphaFoldDB" id="A0A0B7NT33"/>
<dbReference type="STRING" id="35722.A0A0B7NT33"/>
<dbReference type="Pfam" id="PF11957">
    <property type="entry name" value="efThoc1"/>
    <property type="match status" value="1"/>
</dbReference>